<dbReference type="GO" id="GO:0003700">
    <property type="term" value="F:DNA-binding transcription factor activity"/>
    <property type="evidence" value="ECO:0007669"/>
    <property type="project" value="TreeGrafter"/>
</dbReference>
<dbReference type="InterPro" id="IPR046335">
    <property type="entry name" value="LacI/GalR-like_sensor"/>
</dbReference>
<dbReference type="SMART" id="SM00354">
    <property type="entry name" value="HTH_LACI"/>
    <property type="match status" value="1"/>
</dbReference>
<keyword evidence="7" id="KW-1185">Reference proteome</keyword>
<dbReference type="Proteomes" id="UP000252415">
    <property type="component" value="Unassembled WGS sequence"/>
</dbReference>
<dbReference type="CDD" id="cd01392">
    <property type="entry name" value="HTH_LacI"/>
    <property type="match status" value="1"/>
</dbReference>
<dbReference type="PROSITE" id="PS50932">
    <property type="entry name" value="HTH_LACI_2"/>
    <property type="match status" value="1"/>
</dbReference>
<dbReference type="Pfam" id="PF13377">
    <property type="entry name" value="Peripla_BP_3"/>
    <property type="match status" value="1"/>
</dbReference>
<evidence type="ECO:0000256" key="4">
    <source>
        <dbReference type="ARBA" id="ARBA00023163"/>
    </source>
</evidence>
<keyword evidence="4" id="KW-0804">Transcription</keyword>
<proteinExistence type="predicted"/>
<protein>
    <submittedName>
        <fullName evidence="6">LacI family transcriptional regulator</fullName>
    </submittedName>
</protein>
<evidence type="ECO:0000259" key="5">
    <source>
        <dbReference type="PROSITE" id="PS50932"/>
    </source>
</evidence>
<feature type="domain" description="HTH lacI-type" evidence="5">
    <location>
        <begin position="14"/>
        <end position="68"/>
    </location>
</feature>
<dbReference type="EMBL" id="QPJD01000011">
    <property type="protein sequence ID" value="RCW44858.1"/>
    <property type="molecule type" value="Genomic_DNA"/>
</dbReference>
<dbReference type="SUPFAM" id="SSF47413">
    <property type="entry name" value="lambda repressor-like DNA-binding domains"/>
    <property type="match status" value="1"/>
</dbReference>
<organism evidence="6 7">
    <name type="scientific">Paenibacillus prosopidis</name>
    <dbReference type="NCBI Taxonomy" id="630520"/>
    <lineage>
        <taxon>Bacteria</taxon>
        <taxon>Bacillati</taxon>
        <taxon>Bacillota</taxon>
        <taxon>Bacilli</taxon>
        <taxon>Bacillales</taxon>
        <taxon>Paenibacillaceae</taxon>
        <taxon>Paenibacillus</taxon>
    </lineage>
</organism>
<dbReference type="InterPro" id="IPR010982">
    <property type="entry name" value="Lambda_DNA-bd_dom_sf"/>
</dbReference>
<evidence type="ECO:0000313" key="6">
    <source>
        <dbReference type="EMBL" id="RCW44858.1"/>
    </source>
</evidence>
<dbReference type="Pfam" id="PF00356">
    <property type="entry name" value="LacI"/>
    <property type="match status" value="1"/>
</dbReference>
<sequence length="337" mass="37962">MVGTTARCKGDAMATIHDVAKKADLSVTTVSRVLNNRGYISEATRTKVFRVMEELNYQPNEIARSLLRKQSNVIGLIIPNVSHPFFSELANHIENYAYDQGFKMLLCNSQLDPVKEKDYIEMLKRNRVDGIIMGSHTLQVEEYKNLSSPIVTIDRQISNEIPYISSDNYTGGSLAASLLVEKGCTKIAHICGNLELQLLANKRTEAFQTVMKENKVEHLIIQTDMNVFDQMQYEDIMKRLFEEHPDIDGMFATSDIIAAFAVKQCTAAGKRIPDDVKIIGYDDINAARWLTPSITTIKQPIAELGRKAVDLIMQQMNDEPFEVENILPVTIVERSTT</sequence>
<dbReference type="GO" id="GO:0000976">
    <property type="term" value="F:transcription cis-regulatory region binding"/>
    <property type="evidence" value="ECO:0007669"/>
    <property type="project" value="TreeGrafter"/>
</dbReference>
<comment type="caution">
    <text evidence="6">The sequence shown here is derived from an EMBL/GenBank/DDBJ whole genome shotgun (WGS) entry which is preliminary data.</text>
</comment>
<evidence type="ECO:0000256" key="3">
    <source>
        <dbReference type="ARBA" id="ARBA00023125"/>
    </source>
</evidence>
<name>A0A368VUQ6_9BACL</name>
<keyword evidence="3" id="KW-0238">DNA-binding</keyword>
<dbReference type="SUPFAM" id="SSF53822">
    <property type="entry name" value="Periplasmic binding protein-like I"/>
    <property type="match status" value="1"/>
</dbReference>
<reference evidence="6 7" key="1">
    <citation type="submission" date="2018-07" db="EMBL/GenBank/DDBJ databases">
        <title>Genomic Encyclopedia of Type Strains, Phase III (KMG-III): the genomes of soil and plant-associated and newly described type strains.</title>
        <authorList>
            <person name="Whitman W."/>
        </authorList>
    </citation>
    <scope>NUCLEOTIDE SEQUENCE [LARGE SCALE GENOMIC DNA]</scope>
    <source>
        <strain evidence="6 7">CECT 7506</strain>
    </source>
</reference>
<dbReference type="PANTHER" id="PTHR30146">
    <property type="entry name" value="LACI-RELATED TRANSCRIPTIONAL REPRESSOR"/>
    <property type="match status" value="1"/>
</dbReference>
<dbReference type="Gene3D" id="1.10.260.40">
    <property type="entry name" value="lambda repressor-like DNA-binding domains"/>
    <property type="match status" value="1"/>
</dbReference>
<keyword evidence="1" id="KW-0678">Repressor</keyword>
<evidence type="ECO:0000313" key="7">
    <source>
        <dbReference type="Proteomes" id="UP000252415"/>
    </source>
</evidence>
<accession>A0A368VUQ6</accession>
<evidence type="ECO:0000256" key="2">
    <source>
        <dbReference type="ARBA" id="ARBA00023015"/>
    </source>
</evidence>
<keyword evidence="2" id="KW-0805">Transcription regulation</keyword>
<dbReference type="Gene3D" id="3.40.50.2300">
    <property type="match status" value="2"/>
</dbReference>
<dbReference type="PANTHER" id="PTHR30146:SF95">
    <property type="entry name" value="RIBOSE OPERON REPRESSOR"/>
    <property type="match status" value="1"/>
</dbReference>
<evidence type="ECO:0000256" key="1">
    <source>
        <dbReference type="ARBA" id="ARBA00022491"/>
    </source>
</evidence>
<dbReference type="InterPro" id="IPR000843">
    <property type="entry name" value="HTH_LacI"/>
</dbReference>
<dbReference type="AlphaFoldDB" id="A0A368VUQ6"/>
<dbReference type="InterPro" id="IPR028082">
    <property type="entry name" value="Peripla_BP_I"/>
</dbReference>
<gene>
    <name evidence="6" type="ORF">DFP97_11184</name>
</gene>
<dbReference type="CDD" id="cd06291">
    <property type="entry name" value="PBP1_Qymf-like"/>
    <property type="match status" value="1"/>
</dbReference>